<evidence type="ECO:0000313" key="13">
    <source>
        <dbReference type="EMBL" id="KAJ8660952.1"/>
    </source>
</evidence>
<protein>
    <submittedName>
        <fullName evidence="13">Uncharacterized protein</fullName>
    </submittedName>
</protein>
<evidence type="ECO:0000256" key="8">
    <source>
        <dbReference type="ARBA" id="ARBA00024363"/>
    </source>
</evidence>
<evidence type="ECO:0000256" key="5">
    <source>
        <dbReference type="ARBA" id="ARBA00022840"/>
    </source>
</evidence>
<dbReference type="InterPro" id="IPR027417">
    <property type="entry name" value="P-loop_NTPase"/>
</dbReference>
<dbReference type="SMART" id="SM00382">
    <property type="entry name" value="AAA"/>
    <property type="match status" value="1"/>
</dbReference>
<keyword evidence="14" id="KW-1185">Reference proteome</keyword>
<dbReference type="Gene3D" id="3.40.50.300">
    <property type="entry name" value="P-loop containing nucleotide triphosphate hydrolases"/>
    <property type="match status" value="1"/>
</dbReference>
<proteinExistence type="inferred from homology"/>
<dbReference type="InterPro" id="IPR003593">
    <property type="entry name" value="AAA+_ATPase"/>
</dbReference>
<keyword evidence="7 10" id="KW-0472">Membrane</keyword>
<gene>
    <name evidence="13" type="ORF">O0I10_003174</name>
</gene>
<keyword evidence="4" id="KW-0547">Nucleotide-binding</keyword>
<keyword evidence="3 10" id="KW-0812">Transmembrane</keyword>
<dbReference type="GO" id="GO:0016020">
    <property type="term" value="C:membrane"/>
    <property type="evidence" value="ECO:0007669"/>
    <property type="project" value="UniProtKB-SubCell"/>
</dbReference>
<dbReference type="Gene3D" id="1.20.1560.10">
    <property type="entry name" value="ABC transporter type 1, transmembrane domain"/>
    <property type="match status" value="1"/>
</dbReference>
<dbReference type="GO" id="GO:0140359">
    <property type="term" value="F:ABC-type transporter activity"/>
    <property type="evidence" value="ECO:0007669"/>
    <property type="project" value="InterPro"/>
</dbReference>
<evidence type="ECO:0000256" key="2">
    <source>
        <dbReference type="ARBA" id="ARBA00022448"/>
    </source>
</evidence>
<evidence type="ECO:0000256" key="10">
    <source>
        <dbReference type="SAM" id="Phobius"/>
    </source>
</evidence>
<keyword evidence="2" id="KW-0813">Transport</keyword>
<feature type="domain" description="ABC transporter" evidence="11">
    <location>
        <begin position="590"/>
        <end position="825"/>
    </location>
</feature>
<dbReference type="InterPro" id="IPR011527">
    <property type="entry name" value="ABC1_TM_dom"/>
</dbReference>
<feature type="transmembrane region" description="Helical" evidence="10">
    <location>
        <begin position="137"/>
        <end position="161"/>
    </location>
</feature>
<dbReference type="SUPFAM" id="SSF52540">
    <property type="entry name" value="P-loop containing nucleoside triphosphate hydrolases"/>
    <property type="match status" value="1"/>
</dbReference>
<dbReference type="GO" id="GO:0016887">
    <property type="term" value="F:ATP hydrolysis activity"/>
    <property type="evidence" value="ECO:0007669"/>
    <property type="project" value="InterPro"/>
</dbReference>
<evidence type="ECO:0000256" key="6">
    <source>
        <dbReference type="ARBA" id="ARBA00022989"/>
    </source>
</evidence>
<feature type="transmembrane region" description="Helical" evidence="10">
    <location>
        <begin position="68"/>
        <end position="86"/>
    </location>
</feature>
<dbReference type="PANTHER" id="PTHR24221">
    <property type="entry name" value="ATP-BINDING CASSETTE SUB-FAMILY B"/>
    <property type="match status" value="1"/>
</dbReference>
<dbReference type="PROSITE" id="PS50929">
    <property type="entry name" value="ABC_TM1F"/>
    <property type="match status" value="1"/>
</dbReference>
<dbReference type="Pfam" id="PF00005">
    <property type="entry name" value="ABC_tran"/>
    <property type="match status" value="1"/>
</dbReference>
<feature type="transmembrane region" description="Helical" evidence="10">
    <location>
        <begin position="301"/>
        <end position="317"/>
    </location>
</feature>
<feature type="region of interest" description="Disordered" evidence="9">
    <location>
        <begin position="858"/>
        <end position="967"/>
    </location>
</feature>
<evidence type="ECO:0000256" key="1">
    <source>
        <dbReference type="ARBA" id="ARBA00004141"/>
    </source>
</evidence>
<feature type="transmembrane region" description="Helical" evidence="10">
    <location>
        <begin position="181"/>
        <end position="200"/>
    </location>
</feature>
<evidence type="ECO:0000259" key="11">
    <source>
        <dbReference type="PROSITE" id="PS50893"/>
    </source>
</evidence>
<sequence length="967" mass="109116">MTTIHVDVNPFPPIYSAGPLTWETPLFITPTALLSLIAFLGLGRYLSTRSHPLFVDAARLNRQRRLTALSKLVLAMSITILLTFMVDAGIFTARAILDKHWTSTVLAYYIGISWLAWILGLMGMIHEAHNFGRWSWVQYTFWMTATLGESLIAWLWFVAFLSPRTGTIFDKYDFMFLGTFAMRYGLEVGTMVLCLIQMFIREPPSREWSPLISTQAAASSSYGSTEAFQKGQQPTTTAPVPTHSSFSKLCALLSYTWPRGSLWLQLLMFLCFLLMWVALAINAMTPLAMGMLVDSLGHTKWAFVCILILVYMGLRFLRGKSGFIQCTQNWLWIPVGQHISKTMSLNILERLYDLSLAFDPIRKSEALKVFDHAIPSIAPMLPQLLFQVVPAVLDVVVAVILLWFLYSPSAGLIVLVTMSLYILVTISFSSDVIPSSSSTNKRYRDMLDRNNETRIKAINSILNYETVKYNNAERIELERYRAALINWEKADYRYSSSRVIARLVQHTIIASGFLAGCLLFAWEVSQARCTPGDFVLFNFYMLGLCEPLSDFDAHYRSIQTSWLELDKVLGLLKKKPASGEKNVVINKGSIVFDNVRFSYDQRHAALKGVSFSVQGSTKVALVGQRESGKSTISRLLFRFYDPDSGAIYIDGHDVKTASLRSIRQQIGVVPQDIVLFNESVYYNIAYGNWQASEDAVFRAAKFAQIHNTILKYPDAYETKLGNGGFQLTPSEKLRIAIARAFLKDPAIVILEDGNDAVDSSSDHQLQQALSTLTEGRTTLVIARQLSKGVMDADMIFFMQDGRIVESGTHESLTMPENRYHCQGLYYDMWKMQCMDEEQKYKPNKENLMAEAIISTCPNMIPNDIPPPSIDNNTHSRKPESSFVDEPATTQSSMMDTEKKSEDQKVTQRDEGTVAKVEESPRETSEEYPKDDDNTIKESQKETKAGNNGSSKKKKKPKTKKRKNSTVF</sequence>
<feature type="transmembrane region" description="Helical" evidence="10">
    <location>
        <begin position="412"/>
        <end position="433"/>
    </location>
</feature>
<comment type="caution">
    <text evidence="13">The sequence shown here is derived from an EMBL/GenBank/DDBJ whole genome shotgun (WGS) entry which is preliminary data.</text>
</comment>
<feature type="compositionally biased region" description="Basic residues" evidence="9">
    <location>
        <begin position="950"/>
        <end position="967"/>
    </location>
</feature>
<keyword evidence="6 10" id="KW-1133">Transmembrane helix</keyword>
<dbReference type="EMBL" id="JARTCD010000010">
    <property type="protein sequence ID" value="KAJ8660952.1"/>
    <property type="molecule type" value="Genomic_DNA"/>
</dbReference>
<reference evidence="13 14" key="1">
    <citation type="submission" date="2023-03" db="EMBL/GenBank/DDBJ databases">
        <title>Genome sequence of Lichtheimia ornata CBS 291.66.</title>
        <authorList>
            <person name="Mohabir J.T."/>
            <person name="Shea T.P."/>
            <person name="Kurbessoian T."/>
            <person name="Berby B."/>
            <person name="Fontaine J."/>
            <person name="Livny J."/>
            <person name="Gnirke A."/>
            <person name="Stajich J.E."/>
            <person name="Cuomo C.A."/>
        </authorList>
    </citation>
    <scope>NUCLEOTIDE SEQUENCE [LARGE SCALE GENOMIC DNA]</scope>
    <source>
        <strain evidence="13">CBS 291.66</strain>
    </source>
</reference>
<dbReference type="GO" id="GO:0005737">
    <property type="term" value="C:cytoplasm"/>
    <property type="evidence" value="ECO:0007669"/>
    <property type="project" value="UniProtKB-ARBA"/>
</dbReference>
<dbReference type="PANTHER" id="PTHR24221:SF654">
    <property type="entry name" value="ATP-BINDING CASSETTE SUB-FAMILY B MEMBER 6"/>
    <property type="match status" value="1"/>
</dbReference>
<comment type="similarity">
    <text evidence="8">Belongs to the ABC transporter superfamily. ABCB family. Heavy Metal importer (TC 3.A.1.210) subfamily.</text>
</comment>
<dbReference type="GO" id="GO:0005524">
    <property type="term" value="F:ATP binding"/>
    <property type="evidence" value="ECO:0007669"/>
    <property type="project" value="UniProtKB-KW"/>
</dbReference>
<dbReference type="SUPFAM" id="SSF90123">
    <property type="entry name" value="ABC transporter transmembrane region"/>
    <property type="match status" value="1"/>
</dbReference>
<dbReference type="InterPro" id="IPR039421">
    <property type="entry name" value="Type_1_exporter"/>
</dbReference>
<name>A0AAD7Y2J5_9FUNG</name>
<feature type="transmembrane region" description="Helical" evidence="10">
    <location>
        <begin position="262"/>
        <end position="281"/>
    </location>
</feature>
<organism evidence="13 14">
    <name type="scientific">Lichtheimia ornata</name>
    <dbReference type="NCBI Taxonomy" id="688661"/>
    <lineage>
        <taxon>Eukaryota</taxon>
        <taxon>Fungi</taxon>
        <taxon>Fungi incertae sedis</taxon>
        <taxon>Mucoromycota</taxon>
        <taxon>Mucoromycotina</taxon>
        <taxon>Mucoromycetes</taxon>
        <taxon>Mucorales</taxon>
        <taxon>Lichtheimiaceae</taxon>
        <taxon>Lichtheimia</taxon>
    </lineage>
</organism>
<dbReference type="AlphaFoldDB" id="A0AAD7Y2J5"/>
<feature type="compositionally biased region" description="Basic and acidic residues" evidence="9">
    <location>
        <begin position="895"/>
        <end position="943"/>
    </location>
</feature>
<dbReference type="RefSeq" id="XP_058345865.1">
    <property type="nucleotide sequence ID" value="XM_058483246.1"/>
</dbReference>
<dbReference type="PROSITE" id="PS50893">
    <property type="entry name" value="ABC_TRANSPORTER_2"/>
    <property type="match status" value="1"/>
</dbReference>
<dbReference type="Proteomes" id="UP001234581">
    <property type="component" value="Unassembled WGS sequence"/>
</dbReference>
<dbReference type="InterPro" id="IPR036640">
    <property type="entry name" value="ABC1_TM_sf"/>
</dbReference>
<evidence type="ECO:0000256" key="7">
    <source>
        <dbReference type="ARBA" id="ARBA00023136"/>
    </source>
</evidence>
<feature type="transmembrane region" description="Helical" evidence="10">
    <location>
        <begin position="106"/>
        <end position="125"/>
    </location>
</feature>
<evidence type="ECO:0000256" key="3">
    <source>
        <dbReference type="ARBA" id="ARBA00022692"/>
    </source>
</evidence>
<comment type="subcellular location">
    <subcellularLocation>
        <location evidence="1">Membrane</location>
        <topology evidence="1">Multi-pass membrane protein</topology>
    </subcellularLocation>
</comment>
<accession>A0AAD7Y2J5</accession>
<dbReference type="FunFam" id="3.40.50.300:FF:000604">
    <property type="entry name" value="ABC transporter B family member 28"/>
    <property type="match status" value="1"/>
</dbReference>
<feature type="transmembrane region" description="Helical" evidence="10">
    <location>
        <begin position="503"/>
        <end position="522"/>
    </location>
</feature>
<evidence type="ECO:0000256" key="4">
    <source>
        <dbReference type="ARBA" id="ARBA00022741"/>
    </source>
</evidence>
<dbReference type="GeneID" id="83210587"/>
<feature type="transmembrane region" description="Helical" evidence="10">
    <location>
        <begin position="384"/>
        <end position="406"/>
    </location>
</feature>
<evidence type="ECO:0000313" key="14">
    <source>
        <dbReference type="Proteomes" id="UP001234581"/>
    </source>
</evidence>
<evidence type="ECO:0000259" key="12">
    <source>
        <dbReference type="PROSITE" id="PS50929"/>
    </source>
</evidence>
<feature type="domain" description="ABC transmembrane type-1" evidence="12">
    <location>
        <begin position="269"/>
        <end position="560"/>
    </location>
</feature>
<dbReference type="InterPro" id="IPR003439">
    <property type="entry name" value="ABC_transporter-like_ATP-bd"/>
</dbReference>
<feature type="transmembrane region" description="Helical" evidence="10">
    <location>
        <begin position="26"/>
        <end position="47"/>
    </location>
</feature>
<dbReference type="Pfam" id="PF00664">
    <property type="entry name" value="ABC_membrane"/>
    <property type="match status" value="1"/>
</dbReference>
<keyword evidence="5" id="KW-0067">ATP-binding</keyword>
<evidence type="ECO:0000256" key="9">
    <source>
        <dbReference type="SAM" id="MobiDB-lite"/>
    </source>
</evidence>